<evidence type="ECO:0000256" key="1">
    <source>
        <dbReference type="ARBA" id="ARBA00004477"/>
    </source>
</evidence>
<keyword evidence="10" id="KW-1185">Reference proteome</keyword>
<dbReference type="PANTHER" id="PTHR21212">
    <property type="entry name" value="BERNARDINELLI-SEIP CONGENITAL LIPODYSTROPHY 2 HOMOLOG BSCL2 PROTEIN"/>
    <property type="match status" value="1"/>
</dbReference>
<evidence type="ECO:0000256" key="6">
    <source>
        <dbReference type="ARBA" id="ARBA00023136"/>
    </source>
</evidence>
<evidence type="ECO:0000313" key="9">
    <source>
        <dbReference type="EMBL" id="RAO64803.1"/>
    </source>
</evidence>
<feature type="transmembrane region" description="Helical" evidence="8">
    <location>
        <begin position="100"/>
        <end position="125"/>
    </location>
</feature>
<evidence type="ECO:0000313" key="10">
    <source>
        <dbReference type="Proteomes" id="UP000249363"/>
    </source>
</evidence>
<comment type="caution">
    <text evidence="9">The sequence shown here is derived from an EMBL/GenBank/DDBJ whole genome shotgun (WGS) entry which is preliminary data.</text>
</comment>
<dbReference type="PANTHER" id="PTHR21212:SF0">
    <property type="entry name" value="SEIPIN"/>
    <property type="match status" value="1"/>
</dbReference>
<accession>A0A364KMP1</accession>
<keyword evidence="4 8" id="KW-1133">Transmembrane helix</keyword>
<evidence type="ECO:0000256" key="7">
    <source>
        <dbReference type="SAM" id="MobiDB-lite"/>
    </source>
</evidence>
<reference evidence="9 10" key="1">
    <citation type="journal article" date="2017" name="Biotechnol. Biofuels">
        <title>Differential beta-glucosidase expression as a function of carbon source availability in Talaromyces amestolkiae: a genomic and proteomic approach.</title>
        <authorList>
            <person name="de Eugenio L.I."/>
            <person name="Mendez-Liter J.A."/>
            <person name="Nieto-Dominguez M."/>
            <person name="Alonso L."/>
            <person name="Gil-Munoz J."/>
            <person name="Barriuso J."/>
            <person name="Prieto A."/>
            <person name="Martinez M.J."/>
        </authorList>
    </citation>
    <scope>NUCLEOTIDE SEQUENCE [LARGE SCALE GENOMIC DNA]</scope>
    <source>
        <strain evidence="9 10">CIB</strain>
    </source>
</reference>
<dbReference type="STRING" id="1196081.A0A364KMP1"/>
<evidence type="ECO:0000256" key="3">
    <source>
        <dbReference type="ARBA" id="ARBA00022824"/>
    </source>
</evidence>
<feature type="compositionally biased region" description="Basic and acidic residues" evidence="7">
    <location>
        <begin position="139"/>
        <end position="167"/>
    </location>
</feature>
<keyword evidence="5" id="KW-0443">Lipid metabolism</keyword>
<evidence type="ECO:0000256" key="4">
    <source>
        <dbReference type="ARBA" id="ARBA00022989"/>
    </source>
</evidence>
<dbReference type="CDD" id="cd23995">
    <property type="entry name" value="Seipin_BSCL2_like"/>
    <property type="match status" value="1"/>
</dbReference>
<dbReference type="GO" id="GO:0006629">
    <property type="term" value="P:lipid metabolic process"/>
    <property type="evidence" value="ECO:0007669"/>
    <property type="project" value="UniProtKB-KW"/>
</dbReference>
<dbReference type="GeneID" id="63790032"/>
<name>A0A364KMP1_TALAM</name>
<evidence type="ECO:0000256" key="2">
    <source>
        <dbReference type="ARBA" id="ARBA00022692"/>
    </source>
</evidence>
<dbReference type="Proteomes" id="UP000249363">
    <property type="component" value="Unassembled WGS sequence"/>
</dbReference>
<dbReference type="OrthoDB" id="3990054at2759"/>
<dbReference type="GO" id="GO:0140042">
    <property type="term" value="P:lipid droplet formation"/>
    <property type="evidence" value="ECO:0007669"/>
    <property type="project" value="UniProtKB-ARBA"/>
</dbReference>
<protein>
    <submittedName>
        <fullName evidence="9">Uncharacterized protein</fullName>
    </submittedName>
</protein>
<feature type="compositionally biased region" description="Polar residues" evidence="7">
    <location>
        <begin position="172"/>
        <end position="184"/>
    </location>
</feature>
<keyword evidence="3" id="KW-0256">Endoplasmic reticulum</keyword>
<dbReference type="Pfam" id="PF06775">
    <property type="entry name" value="Seipin"/>
    <property type="match status" value="1"/>
</dbReference>
<feature type="compositionally biased region" description="Basic and acidic residues" evidence="7">
    <location>
        <begin position="190"/>
        <end position="200"/>
    </location>
</feature>
<organism evidence="9 10">
    <name type="scientific">Talaromyces amestolkiae</name>
    <dbReference type="NCBI Taxonomy" id="1196081"/>
    <lineage>
        <taxon>Eukaryota</taxon>
        <taxon>Fungi</taxon>
        <taxon>Dikarya</taxon>
        <taxon>Ascomycota</taxon>
        <taxon>Pezizomycotina</taxon>
        <taxon>Eurotiomycetes</taxon>
        <taxon>Eurotiomycetidae</taxon>
        <taxon>Eurotiales</taxon>
        <taxon>Trichocomaceae</taxon>
        <taxon>Talaromyces</taxon>
        <taxon>Talaromyces sect. Talaromyces</taxon>
    </lineage>
</organism>
<dbReference type="RefSeq" id="XP_040729320.1">
    <property type="nucleotide sequence ID" value="XM_040880923.1"/>
</dbReference>
<comment type="subcellular location">
    <subcellularLocation>
        <location evidence="1">Endoplasmic reticulum membrane</location>
        <topology evidence="1">Multi-pass membrane protein</topology>
    </subcellularLocation>
</comment>
<dbReference type="InterPro" id="IPR009617">
    <property type="entry name" value="Seipin"/>
</dbReference>
<dbReference type="EMBL" id="MIKG01000001">
    <property type="protein sequence ID" value="RAO64803.1"/>
    <property type="molecule type" value="Genomic_DNA"/>
</dbReference>
<keyword evidence="2 8" id="KW-0812">Transmembrane</keyword>
<feature type="region of interest" description="Disordered" evidence="7">
    <location>
        <begin position="139"/>
        <end position="224"/>
    </location>
</feature>
<dbReference type="AlphaFoldDB" id="A0A364KMP1"/>
<proteinExistence type="predicted"/>
<evidence type="ECO:0000256" key="5">
    <source>
        <dbReference type="ARBA" id="ARBA00023098"/>
    </source>
</evidence>
<sequence length="224" mass="25538">MSTNTSTTLIAHSRRPAILTYTSPLVDTAQTLSHMPLYLFGWKREAETLDVPMFENLEFARSWRNVPASLRLEIQSREQMQVYGVEVKFRAKFRGLRWRLLSFFAFTSMFWSVSMISSSIVWLLVSQYLGSTAHDDQRIKNEEDTEDGVKAIKKESSERDDGIVKQEEIEETTNIPPLGTQSGNEAEDVESIRRIHDSSDSGRGTAFDGHDTLGAQRRRSLLSE</sequence>
<dbReference type="GO" id="GO:0005789">
    <property type="term" value="C:endoplasmic reticulum membrane"/>
    <property type="evidence" value="ECO:0007669"/>
    <property type="project" value="UniProtKB-SubCell"/>
</dbReference>
<keyword evidence="6 8" id="KW-0472">Membrane</keyword>
<gene>
    <name evidence="9" type="ORF">BHQ10_000815</name>
</gene>
<evidence type="ECO:0000256" key="8">
    <source>
        <dbReference type="SAM" id="Phobius"/>
    </source>
</evidence>